<evidence type="ECO:0000256" key="1">
    <source>
        <dbReference type="SAM" id="MobiDB-lite"/>
    </source>
</evidence>
<dbReference type="AlphaFoldDB" id="A6BJ80"/>
<protein>
    <submittedName>
        <fullName evidence="2">Uncharacterized protein</fullName>
    </submittedName>
</protein>
<gene>
    <name evidence="2" type="ORF">DORLON_02375</name>
</gene>
<evidence type="ECO:0000313" key="3">
    <source>
        <dbReference type="Proteomes" id="UP000004016"/>
    </source>
</evidence>
<evidence type="ECO:0000313" key="2">
    <source>
        <dbReference type="EMBL" id="EDM62277.1"/>
    </source>
</evidence>
<dbReference type="HOGENOM" id="CLU_3098247_0_0_9"/>
<feature type="region of interest" description="Disordered" evidence="1">
    <location>
        <begin position="1"/>
        <end position="20"/>
    </location>
</feature>
<name>A6BJ80_9FIRM</name>
<dbReference type="EMBL" id="AAXB02000015">
    <property type="protein sequence ID" value="EDM62277.1"/>
    <property type="molecule type" value="Genomic_DNA"/>
</dbReference>
<comment type="caution">
    <text evidence="2">The sequence shown here is derived from an EMBL/GenBank/DDBJ whole genome shotgun (WGS) entry which is preliminary data.</text>
</comment>
<dbReference type="Proteomes" id="UP000004016">
    <property type="component" value="Unassembled WGS sequence"/>
</dbReference>
<organism evidence="2 3">
    <name type="scientific">Dorea longicatena DSM 13814</name>
    <dbReference type="NCBI Taxonomy" id="411462"/>
    <lineage>
        <taxon>Bacteria</taxon>
        <taxon>Bacillati</taxon>
        <taxon>Bacillota</taxon>
        <taxon>Clostridia</taxon>
        <taxon>Lachnospirales</taxon>
        <taxon>Lachnospiraceae</taxon>
        <taxon>Dorea</taxon>
    </lineage>
</organism>
<sequence length="51" mass="5763">MTVMGDARMDGLSDAGSTPARSTDILKFLKESKISGYFFALFWWKINSENK</sequence>
<proteinExistence type="predicted"/>
<reference evidence="2 3" key="2">
    <citation type="submission" date="2007-04" db="EMBL/GenBank/DDBJ databases">
        <title>Draft genome sequence of Dorea longicatena (DSM 13814).</title>
        <authorList>
            <person name="Sudarsanam P."/>
            <person name="Ley R."/>
            <person name="Guruge J."/>
            <person name="Turnbaugh P.J."/>
            <person name="Mahowald M."/>
            <person name="Liep D."/>
            <person name="Gordon J."/>
        </authorList>
    </citation>
    <scope>NUCLEOTIDE SEQUENCE [LARGE SCALE GENOMIC DNA]</scope>
    <source>
        <strain evidence="2 3">DSM 13814</strain>
    </source>
</reference>
<accession>A6BJ80</accession>
<reference evidence="2 3" key="1">
    <citation type="submission" date="2007-03" db="EMBL/GenBank/DDBJ databases">
        <authorList>
            <person name="Fulton L."/>
            <person name="Clifton S."/>
            <person name="Fulton B."/>
            <person name="Xu J."/>
            <person name="Minx P."/>
            <person name="Pepin K.H."/>
            <person name="Johnson M."/>
            <person name="Thiruvilangam P."/>
            <person name="Bhonagiri V."/>
            <person name="Nash W.E."/>
            <person name="Mardis E.R."/>
            <person name="Wilson R.K."/>
        </authorList>
    </citation>
    <scope>NUCLEOTIDE SEQUENCE [LARGE SCALE GENOMIC DNA]</scope>
    <source>
        <strain evidence="2 3">DSM 13814</strain>
    </source>
</reference>